<dbReference type="Gene3D" id="3.30.70.270">
    <property type="match status" value="1"/>
</dbReference>
<dbReference type="CDD" id="cd01949">
    <property type="entry name" value="GGDEF"/>
    <property type="match status" value="1"/>
</dbReference>
<accession>A0A9X0W5I3</accession>
<reference evidence="5 6" key="1">
    <citation type="journal article" date="2020" name="Microorganisms">
        <title>Osmotic Adaptation and Compatible Solute Biosynthesis of Phototrophic Bacteria as Revealed from Genome Analyses.</title>
        <authorList>
            <person name="Imhoff J.F."/>
            <person name="Rahn T."/>
            <person name="Kunzel S."/>
            <person name="Keller A."/>
            <person name="Neulinger S.C."/>
        </authorList>
    </citation>
    <scope>NUCLEOTIDE SEQUENCE [LARGE SCALE GENOMIC DNA]</scope>
    <source>
        <strain evidence="5 6">DSM 25653</strain>
    </source>
</reference>
<evidence type="ECO:0000313" key="6">
    <source>
        <dbReference type="Proteomes" id="UP001138768"/>
    </source>
</evidence>
<dbReference type="Pfam" id="PF00990">
    <property type="entry name" value="GGDEF"/>
    <property type="match status" value="1"/>
</dbReference>
<keyword evidence="3" id="KW-0812">Transmembrane</keyword>
<dbReference type="EMBL" id="NRRY01000002">
    <property type="protein sequence ID" value="MBK1617260.1"/>
    <property type="molecule type" value="Genomic_DNA"/>
</dbReference>
<dbReference type="EC" id="2.7.7.65" evidence="1"/>
<dbReference type="RefSeq" id="WP_200237768.1">
    <property type="nucleotide sequence ID" value="NZ_NRRY01000002.1"/>
</dbReference>
<dbReference type="PANTHER" id="PTHR45138">
    <property type="entry name" value="REGULATORY COMPONENTS OF SENSORY TRANSDUCTION SYSTEM"/>
    <property type="match status" value="1"/>
</dbReference>
<keyword evidence="3" id="KW-0472">Membrane</keyword>
<dbReference type="NCBIfam" id="TIGR00254">
    <property type="entry name" value="GGDEF"/>
    <property type="match status" value="1"/>
</dbReference>
<evidence type="ECO:0000256" key="3">
    <source>
        <dbReference type="SAM" id="Phobius"/>
    </source>
</evidence>
<dbReference type="AlphaFoldDB" id="A0A9X0W5I3"/>
<feature type="transmembrane region" description="Helical" evidence="3">
    <location>
        <begin position="198"/>
        <end position="221"/>
    </location>
</feature>
<organism evidence="5 6">
    <name type="scientific">Lamprobacter modestohalophilus</name>
    <dbReference type="NCBI Taxonomy" id="1064514"/>
    <lineage>
        <taxon>Bacteria</taxon>
        <taxon>Pseudomonadati</taxon>
        <taxon>Pseudomonadota</taxon>
        <taxon>Gammaproteobacteria</taxon>
        <taxon>Chromatiales</taxon>
        <taxon>Chromatiaceae</taxon>
        <taxon>Lamprobacter</taxon>
    </lineage>
</organism>
<name>A0A9X0W5I3_9GAMM</name>
<comment type="caution">
    <text evidence="5">The sequence shown here is derived from an EMBL/GenBank/DDBJ whole genome shotgun (WGS) entry which is preliminary data.</text>
</comment>
<comment type="catalytic activity">
    <reaction evidence="2">
        <text>2 GTP = 3',3'-c-di-GMP + 2 diphosphate</text>
        <dbReference type="Rhea" id="RHEA:24898"/>
        <dbReference type="ChEBI" id="CHEBI:33019"/>
        <dbReference type="ChEBI" id="CHEBI:37565"/>
        <dbReference type="ChEBI" id="CHEBI:58805"/>
        <dbReference type="EC" id="2.7.7.65"/>
    </reaction>
</comment>
<gene>
    <name evidence="5" type="ORF">CKO42_02095</name>
</gene>
<protein>
    <recommendedName>
        <fullName evidence="1">diguanylate cyclase</fullName>
        <ecNumber evidence="1">2.7.7.65</ecNumber>
    </recommendedName>
</protein>
<feature type="transmembrane region" description="Helical" evidence="3">
    <location>
        <begin position="50"/>
        <end position="70"/>
    </location>
</feature>
<feature type="domain" description="GGDEF" evidence="4">
    <location>
        <begin position="413"/>
        <end position="543"/>
    </location>
</feature>
<dbReference type="Proteomes" id="UP001138768">
    <property type="component" value="Unassembled WGS sequence"/>
</dbReference>
<sequence>MKALKAIERSAGVDDIEVDNINDFGPKHLVARPDLLSSWSGRLAWDYGRLLIFSVLLQLLLFALSSALAYHSHASFWYAPAGLSVALFLLLGSRAFPIVFCCVAATTLLNTPILERGADPLLSILQLLCYPLAHAIPYWAGVSLLHRVTNGAFDPRDPSHILRFLIIIPFSAAGAALLGGLVLHVLGGVPFDLVQDLFAVRWIGDLAAAVCLSIAIVYLYLMMLESINADLGCCFVCEDNVHSKRLPLRDLLYLPLAWLLFFASAALAYRYPEKLGLSFPVYAMVIALLWTIYKARSPIVYVVLAVLTITLAYTASAFGLIASAAEYQIAMIAVGSITYFTHAAVSSQRKALEHSEQVNMRLLSEIRQKEFLQEKAEILQFRSGRDYLTGALNRAFFQEALHAQYHRRVNRGSRHCLAFVDLNDFKQVNDRFGHHAGDEALKATARILMARSRKGDIVARYGGDAFVVILPEVTNVHEADAIITRWKQDVARQRIETYPKLRLSISVGRAFFPGSSDSENEMSILRAADQDMDQDKARMKTSK</sequence>
<feature type="transmembrane region" description="Helical" evidence="3">
    <location>
        <begin position="300"/>
        <end position="321"/>
    </location>
</feature>
<evidence type="ECO:0000313" key="5">
    <source>
        <dbReference type="EMBL" id="MBK1617260.1"/>
    </source>
</evidence>
<keyword evidence="3" id="KW-1133">Transmembrane helix</keyword>
<dbReference type="InterPro" id="IPR029787">
    <property type="entry name" value="Nucleotide_cyclase"/>
</dbReference>
<dbReference type="SUPFAM" id="SSF55073">
    <property type="entry name" value="Nucleotide cyclase"/>
    <property type="match status" value="1"/>
</dbReference>
<dbReference type="SMART" id="SM00267">
    <property type="entry name" value="GGDEF"/>
    <property type="match status" value="1"/>
</dbReference>
<feature type="transmembrane region" description="Helical" evidence="3">
    <location>
        <begin position="161"/>
        <end position="186"/>
    </location>
</feature>
<feature type="transmembrane region" description="Helical" evidence="3">
    <location>
        <begin position="82"/>
        <end position="109"/>
    </location>
</feature>
<dbReference type="InterPro" id="IPR050469">
    <property type="entry name" value="Diguanylate_Cyclase"/>
</dbReference>
<evidence type="ECO:0000259" key="4">
    <source>
        <dbReference type="PROSITE" id="PS50887"/>
    </source>
</evidence>
<feature type="transmembrane region" description="Helical" evidence="3">
    <location>
        <begin position="275"/>
        <end position="293"/>
    </location>
</feature>
<evidence type="ECO:0000256" key="2">
    <source>
        <dbReference type="ARBA" id="ARBA00034247"/>
    </source>
</evidence>
<feature type="transmembrane region" description="Helical" evidence="3">
    <location>
        <begin position="251"/>
        <end position="269"/>
    </location>
</feature>
<dbReference type="PROSITE" id="PS50887">
    <property type="entry name" value="GGDEF"/>
    <property type="match status" value="1"/>
</dbReference>
<dbReference type="InterPro" id="IPR043128">
    <property type="entry name" value="Rev_trsase/Diguanyl_cyclase"/>
</dbReference>
<dbReference type="PANTHER" id="PTHR45138:SF9">
    <property type="entry name" value="DIGUANYLATE CYCLASE DGCM-RELATED"/>
    <property type="match status" value="1"/>
</dbReference>
<proteinExistence type="predicted"/>
<dbReference type="GO" id="GO:0052621">
    <property type="term" value="F:diguanylate cyclase activity"/>
    <property type="evidence" value="ECO:0007669"/>
    <property type="project" value="UniProtKB-EC"/>
</dbReference>
<dbReference type="InterPro" id="IPR000160">
    <property type="entry name" value="GGDEF_dom"/>
</dbReference>
<evidence type="ECO:0000256" key="1">
    <source>
        <dbReference type="ARBA" id="ARBA00012528"/>
    </source>
</evidence>
<keyword evidence="6" id="KW-1185">Reference proteome</keyword>